<dbReference type="Gene3D" id="3.40.33.10">
    <property type="entry name" value="CAP"/>
    <property type="match status" value="1"/>
</dbReference>
<dbReference type="InterPro" id="IPR014044">
    <property type="entry name" value="CAP_dom"/>
</dbReference>
<dbReference type="EMBL" id="APVL01000005">
    <property type="protein sequence ID" value="EWG11450.1"/>
    <property type="molecule type" value="Genomic_DNA"/>
</dbReference>
<reference evidence="4 5" key="2">
    <citation type="journal article" date="2016" name="Sci. Rep.">
        <title>A novel serine protease, Sep1, from Bacillus firmus DS-1 has nematicidal activity and degrades multiple intestinal-associated nematode proteins.</title>
        <authorList>
            <person name="Geng C."/>
            <person name="Nie X."/>
            <person name="Tang Z."/>
            <person name="Zhang Y."/>
            <person name="Lin J."/>
            <person name="Sun M."/>
            <person name="Peng D."/>
        </authorList>
    </citation>
    <scope>NUCLEOTIDE SEQUENCE [LARGE SCALE GENOMIC DNA]</scope>
    <source>
        <strain evidence="4 5">DS1</strain>
    </source>
</reference>
<evidence type="ECO:0000259" key="3">
    <source>
        <dbReference type="Pfam" id="PF14504"/>
    </source>
</evidence>
<sequence>MSKKKVLAALFIVTAIFISIPPFSSAEAAERCEGSRGTQPVWWDGAELKVGQIGRLTVLKDTPLYKLSGSTKVQQMTLKAGGTYRIYAFKPDMLSVGGGMYLNRDSKIKYETPSAAKKKALACKKESLEIISASIKLGDSKSSIEAKLGKEKRISLGEYGISWHTYHNQYRNFYMIGYVDNKAEFIYSNSQRLYSFGIFKGSSRSGVTSALGAPIKWVNKNNVNFVMVNNDKQQTFYKKNSYITVFYDIHKKGNVTGIQLISGKLENRKDSHYGAPGSSLQNGLEMQMFDLVNAARADNGLAPVTWNSAAQNSARKHSLDMAENDFFDHMNLRNESPFQRMEKEGIHYLYAGENIAMGYSSSIFAHEALMNSAGHRKNILNAQYTHLGAGVQFQKETAIPYYTQNFFKPY</sequence>
<dbReference type="PANTHER" id="PTHR31157">
    <property type="entry name" value="SCP DOMAIN-CONTAINING PROTEIN"/>
    <property type="match status" value="1"/>
</dbReference>
<organism evidence="4 5">
    <name type="scientific">Cytobacillus firmus DS1</name>
    <dbReference type="NCBI Taxonomy" id="1307436"/>
    <lineage>
        <taxon>Bacteria</taxon>
        <taxon>Bacillati</taxon>
        <taxon>Bacillota</taxon>
        <taxon>Bacilli</taxon>
        <taxon>Bacillales</taxon>
        <taxon>Bacillaceae</taxon>
        <taxon>Cytobacillus</taxon>
    </lineage>
</organism>
<evidence type="ECO:0000256" key="1">
    <source>
        <dbReference type="SAM" id="SignalP"/>
    </source>
</evidence>
<dbReference type="AlphaFoldDB" id="W7KVD5"/>
<gene>
    <name evidence="4" type="ORF">PBF_07858</name>
</gene>
<evidence type="ECO:0000313" key="4">
    <source>
        <dbReference type="EMBL" id="EWG11450.1"/>
    </source>
</evidence>
<feature type="domain" description="SCP" evidence="2">
    <location>
        <begin position="289"/>
        <end position="406"/>
    </location>
</feature>
<dbReference type="Pfam" id="PF00188">
    <property type="entry name" value="CAP"/>
    <property type="match status" value="1"/>
</dbReference>
<dbReference type="Pfam" id="PF14504">
    <property type="entry name" value="CAP_assoc_N"/>
    <property type="match status" value="1"/>
</dbReference>
<protein>
    <submittedName>
        <fullName evidence="4">Cap domain protein</fullName>
    </submittedName>
</protein>
<dbReference type="PANTHER" id="PTHR31157:SF1">
    <property type="entry name" value="SCP DOMAIN-CONTAINING PROTEIN"/>
    <property type="match status" value="1"/>
</dbReference>
<keyword evidence="1" id="KW-0732">Signal</keyword>
<dbReference type="InterPro" id="IPR029410">
    <property type="entry name" value="CAP_assoc"/>
</dbReference>
<proteinExistence type="predicted"/>
<dbReference type="Proteomes" id="UP000019270">
    <property type="component" value="Unassembled WGS sequence"/>
</dbReference>
<dbReference type="PATRIC" id="fig|1307436.3.peg.1668"/>
<name>W7KVD5_CYTFI</name>
<dbReference type="InterPro" id="IPR035940">
    <property type="entry name" value="CAP_sf"/>
</dbReference>
<feature type="chain" id="PRO_5004897547" evidence="1">
    <location>
        <begin position="29"/>
        <end position="410"/>
    </location>
</feature>
<feature type="domain" description="CAP-associated" evidence="3">
    <location>
        <begin position="137"/>
        <end position="269"/>
    </location>
</feature>
<comment type="caution">
    <text evidence="4">The sequence shown here is derived from an EMBL/GenBank/DDBJ whole genome shotgun (WGS) entry which is preliminary data.</text>
</comment>
<evidence type="ECO:0000313" key="5">
    <source>
        <dbReference type="Proteomes" id="UP000019270"/>
    </source>
</evidence>
<dbReference type="RefSeq" id="WP_235192222.1">
    <property type="nucleotide sequence ID" value="NZ_APVL01000005.1"/>
</dbReference>
<dbReference type="CDD" id="cd05379">
    <property type="entry name" value="CAP_bacterial"/>
    <property type="match status" value="1"/>
</dbReference>
<dbReference type="eggNOG" id="COG2340">
    <property type="taxonomic scope" value="Bacteria"/>
</dbReference>
<accession>W7KVD5</accession>
<evidence type="ECO:0000259" key="2">
    <source>
        <dbReference type="Pfam" id="PF00188"/>
    </source>
</evidence>
<feature type="signal peptide" evidence="1">
    <location>
        <begin position="1"/>
        <end position="28"/>
    </location>
</feature>
<dbReference type="SUPFAM" id="SSF55797">
    <property type="entry name" value="PR-1-like"/>
    <property type="match status" value="1"/>
</dbReference>
<reference evidence="5" key="1">
    <citation type="submission" date="2013-03" db="EMBL/GenBank/DDBJ databases">
        <title>Draft genome sequence of Bacillus firmus DS1.</title>
        <authorList>
            <person name="Peng D."/>
            <person name="Zhu L."/>
            <person name="Sun M."/>
        </authorList>
    </citation>
    <scope>NUCLEOTIDE SEQUENCE [LARGE SCALE GENOMIC DNA]</scope>
    <source>
        <strain evidence="5">DS1</strain>
    </source>
</reference>